<keyword evidence="1" id="KW-1133">Transmembrane helix</keyword>
<dbReference type="RefSeq" id="WP_087883085.1">
    <property type="nucleotide sequence ID" value="NZ_CP021748.1"/>
</dbReference>
<evidence type="ECO:0000313" key="3">
    <source>
        <dbReference type="Proteomes" id="UP000195880"/>
    </source>
</evidence>
<keyword evidence="1" id="KW-0472">Membrane</keyword>
<dbReference type="eggNOG" id="ENOG50314P5">
    <property type="taxonomic scope" value="Bacteria"/>
</dbReference>
<reference evidence="2 3" key="1">
    <citation type="submission" date="2017-05" db="EMBL/GenBank/DDBJ databases">
        <title>Streptomyces alboflavus Genome sequencing and assembly.</title>
        <authorList>
            <person name="Wang Y."/>
            <person name="Du B."/>
            <person name="Ding Y."/>
            <person name="Liu H."/>
            <person name="Hou Q."/>
            <person name="Liu K."/>
            <person name="Wang C."/>
            <person name="Yao L."/>
        </authorList>
    </citation>
    <scope>NUCLEOTIDE SEQUENCE [LARGE SCALE GENOMIC DNA]</scope>
    <source>
        <strain evidence="2 3">MDJK44</strain>
    </source>
</reference>
<keyword evidence="3" id="KW-1185">Reference proteome</keyword>
<protein>
    <submittedName>
        <fullName evidence="2">Membrane protein</fullName>
    </submittedName>
</protein>
<keyword evidence="1" id="KW-0812">Transmembrane</keyword>
<feature type="transmembrane region" description="Helical" evidence="1">
    <location>
        <begin position="176"/>
        <end position="196"/>
    </location>
</feature>
<evidence type="ECO:0000313" key="2">
    <source>
        <dbReference type="EMBL" id="ARX81740.1"/>
    </source>
</evidence>
<dbReference type="OrthoDB" id="3429068at2"/>
<gene>
    <name evidence="2" type="ORF">SMD44_01138</name>
</gene>
<sequence>MTKLFLILHVLAAILAVGPVAVAASMFPKVLRDALAGPGDAAPVTTLRTLHRICRVYAGAAIAVVVFGFLTASSMGVLGSAWLITSIVLTFVAAVILILLVLPRQETALEAVAGAKAVAAGAGAGAGGGGGDVAVAAGDATATAGDAGEADGAGAADSATDSAVVVKLDARTSAQLAMFTGVFNLLWATVTVLMIVRPGSTTGG</sequence>
<feature type="transmembrane region" description="Helical" evidence="1">
    <location>
        <begin position="81"/>
        <end position="102"/>
    </location>
</feature>
<dbReference type="EMBL" id="CP021748">
    <property type="protein sequence ID" value="ARX81740.1"/>
    <property type="molecule type" value="Genomic_DNA"/>
</dbReference>
<name>A0A1Z1W5Q2_9ACTN</name>
<dbReference type="AlphaFoldDB" id="A0A1Z1W5Q2"/>
<dbReference type="STRING" id="67267.GCA_000716675_01167"/>
<organism evidence="2 3">
    <name type="scientific">Streptomyces alboflavus</name>
    <dbReference type="NCBI Taxonomy" id="67267"/>
    <lineage>
        <taxon>Bacteria</taxon>
        <taxon>Bacillati</taxon>
        <taxon>Actinomycetota</taxon>
        <taxon>Actinomycetes</taxon>
        <taxon>Kitasatosporales</taxon>
        <taxon>Streptomycetaceae</taxon>
        <taxon>Streptomyces</taxon>
    </lineage>
</organism>
<feature type="transmembrane region" description="Helical" evidence="1">
    <location>
        <begin position="56"/>
        <end position="74"/>
    </location>
</feature>
<accession>A0A1Z1W5Q2</accession>
<dbReference type="KEGG" id="salf:SMD44_01138"/>
<dbReference type="Proteomes" id="UP000195880">
    <property type="component" value="Chromosome"/>
</dbReference>
<proteinExistence type="predicted"/>
<evidence type="ECO:0000256" key="1">
    <source>
        <dbReference type="SAM" id="Phobius"/>
    </source>
</evidence>